<dbReference type="CDD" id="cd16012">
    <property type="entry name" value="ALP"/>
    <property type="match status" value="1"/>
</dbReference>
<dbReference type="HOGENOM" id="CLU_008539_6_0_1"/>
<evidence type="ECO:0000256" key="12">
    <source>
        <dbReference type="SAM" id="SignalP"/>
    </source>
</evidence>
<dbReference type="Gene3D" id="3.40.720.10">
    <property type="entry name" value="Alkaline Phosphatase, subunit A"/>
    <property type="match status" value="1"/>
</dbReference>
<feature type="active site" description="Phosphoserine intermediate" evidence="8">
    <location>
        <position position="96"/>
    </location>
</feature>
<dbReference type="InterPro" id="IPR042085">
    <property type="entry name" value="Ap_crown"/>
</dbReference>
<dbReference type="Gene3D" id="1.10.1200.140">
    <property type="entry name" value="Alkaline phosphatase, crown domain"/>
    <property type="match status" value="1"/>
</dbReference>
<feature type="binding site" evidence="9">
    <location>
        <position position="338"/>
    </location>
    <ligand>
        <name>Zn(2+)</name>
        <dbReference type="ChEBI" id="CHEBI:29105"/>
        <label>2</label>
    </ligand>
</feature>
<dbReference type="AlphaFoldDB" id="A3LRY4"/>
<evidence type="ECO:0000256" key="6">
    <source>
        <dbReference type="ARBA" id="ARBA00022833"/>
    </source>
</evidence>
<evidence type="ECO:0000256" key="10">
    <source>
        <dbReference type="RuleBase" id="RU003946"/>
    </source>
</evidence>
<dbReference type="OrthoDB" id="7392499at2759"/>
<feature type="binding site" evidence="9">
    <location>
        <position position="48"/>
    </location>
    <ligand>
        <name>Mg(2+)</name>
        <dbReference type="ChEBI" id="CHEBI:18420"/>
    </ligand>
</feature>
<protein>
    <recommendedName>
        <fullName evidence="2 11">Alkaline phosphatase</fullName>
        <ecNumber evidence="2 11">3.1.3.1</ecNumber>
    </recommendedName>
</protein>
<evidence type="ECO:0000256" key="8">
    <source>
        <dbReference type="PIRSR" id="PIRSR601952-1"/>
    </source>
</evidence>
<gene>
    <name evidence="13" type="primary">PHO82</name>
    <name evidence="13" type="ORF">PICST_43722</name>
</gene>
<dbReference type="GO" id="GO:0004035">
    <property type="term" value="F:alkaline phosphatase activity"/>
    <property type="evidence" value="ECO:0007669"/>
    <property type="project" value="UniProtKB-EC"/>
</dbReference>
<dbReference type="InterPro" id="IPR018299">
    <property type="entry name" value="Alkaline_phosphatase_AS"/>
</dbReference>
<dbReference type="STRING" id="322104.A3LRY4"/>
<evidence type="ECO:0000313" key="13">
    <source>
        <dbReference type="EMBL" id="ABN65815.1"/>
    </source>
</evidence>
<evidence type="ECO:0000256" key="5">
    <source>
        <dbReference type="ARBA" id="ARBA00022801"/>
    </source>
</evidence>
<feature type="binding site" evidence="9">
    <location>
        <position position="149"/>
    </location>
    <ligand>
        <name>Mg(2+)</name>
        <dbReference type="ChEBI" id="CHEBI:18420"/>
    </ligand>
</feature>
<dbReference type="GO" id="GO:0019637">
    <property type="term" value="P:organophosphate metabolic process"/>
    <property type="evidence" value="ECO:0007669"/>
    <property type="project" value="UniProtKB-ARBA"/>
</dbReference>
<dbReference type="InterPro" id="IPR017850">
    <property type="entry name" value="Alkaline_phosphatase_core_sf"/>
</dbReference>
<organism evidence="13 14">
    <name type="scientific">Scheffersomyces stipitis (strain ATCC 58785 / CBS 6054 / NBRC 10063 / NRRL Y-11545)</name>
    <name type="common">Yeast</name>
    <name type="synonym">Pichia stipitis</name>
    <dbReference type="NCBI Taxonomy" id="322104"/>
    <lineage>
        <taxon>Eukaryota</taxon>
        <taxon>Fungi</taxon>
        <taxon>Dikarya</taxon>
        <taxon>Ascomycota</taxon>
        <taxon>Saccharomycotina</taxon>
        <taxon>Pichiomycetes</taxon>
        <taxon>Debaryomycetaceae</taxon>
        <taxon>Scheffersomyces</taxon>
    </lineage>
</organism>
<evidence type="ECO:0000313" key="14">
    <source>
        <dbReference type="Proteomes" id="UP000002258"/>
    </source>
</evidence>
<feature type="binding site" evidence="9">
    <location>
        <position position="147"/>
    </location>
    <ligand>
        <name>Mg(2+)</name>
        <dbReference type="ChEBI" id="CHEBI:18420"/>
    </ligand>
</feature>
<name>A3LRY4_PICST</name>
<evidence type="ECO:0000256" key="11">
    <source>
        <dbReference type="RuleBase" id="RU003947"/>
    </source>
</evidence>
<dbReference type="EMBL" id="CP000497">
    <property type="protein sequence ID" value="ABN65815.1"/>
    <property type="molecule type" value="Genomic_DNA"/>
</dbReference>
<dbReference type="GO" id="GO:0000329">
    <property type="term" value="C:fungal-type vacuole membrane"/>
    <property type="evidence" value="ECO:0007669"/>
    <property type="project" value="TreeGrafter"/>
</dbReference>
<proteinExistence type="inferred from homology"/>
<dbReference type="PANTHER" id="PTHR11596">
    <property type="entry name" value="ALKALINE PHOSPHATASE"/>
    <property type="match status" value="1"/>
</dbReference>
<keyword evidence="7 9" id="KW-0460">Magnesium</keyword>
<evidence type="ECO:0000256" key="2">
    <source>
        <dbReference type="ARBA" id="ARBA00012647"/>
    </source>
</evidence>
<comment type="catalytic activity">
    <reaction evidence="11">
        <text>a phosphate monoester + H2O = an alcohol + phosphate</text>
        <dbReference type="Rhea" id="RHEA:15017"/>
        <dbReference type="ChEBI" id="CHEBI:15377"/>
        <dbReference type="ChEBI" id="CHEBI:30879"/>
        <dbReference type="ChEBI" id="CHEBI:43474"/>
        <dbReference type="ChEBI" id="CHEBI:67140"/>
        <dbReference type="EC" id="3.1.3.1"/>
    </reaction>
</comment>
<dbReference type="OMA" id="RSGMEYP"/>
<keyword evidence="6 9" id="KW-0862">Zinc</keyword>
<dbReference type="Pfam" id="PF00245">
    <property type="entry name" value="Alk_phosphatase"/>
    <property type="match status" value="1"/>
</dbReference>
<comment type="cofactor">
    <cofactor evidence="9">
        <name>Mg(2+)</name>
        <dbReference type="ChEBI" id="CHEBI:18420"/>
    </cofactor>
    <text evidence="9">Binds 1 Mg(2+) ion.</text>
</comment>
<keyword evidence="12" id="KW-0732">Signal</keyword>
<evidence type="ECO:0000256" key="7">
    <source>
        <dbReference type="ARBA" id="ARBA00022842"/>
    </source>
</evidence>
<comment type="similarity">
    <text evidence="1 10">Belongs to the alkaline phosphatase family.</text>
</comment>
<dbReference type="PANTHER" id="PTHR11596:SF5">
    <property type="entry name" value="ALKALINE PHOSPHATASE"/>
    <property type="match status" value="1"/>
</dbReference>
<dbReference type="EC" id="3.1.3.1" evidence="2 11"/>
<keyword evidence="14" id="KW-1185">Reference proteome</keyword>
<sequence length="501" mass="54777">MANFVFPKICNLSILALAVYLYLFDVTVAAPVDNSKETKKNIIFLISDGMGAASVQLARSFRQVRDDLPYNDLLELDNYLIGTFRTKSNSSYVTDSAAAGTALATGFKSYNKAINVDPEGKPVGSIGEALKLQGYAIGIVVTTKVTDATPSVWAAHAIDRSSEPLIAEQLLGDHPLGRIPDLILGGGRAQFVPATEEGGARKDSRNLIEEVQTNGTWSYVGDRESFDQLQGGDNVTLPLLGLFADKDFPYRIDREDSEYPSLVEETQVALKALSKATEDSEKGFFLLVEASRPDHAGHGNDAPSIAREVLEFDDVVTEVLKFVEESETETIVIATADHETGGLAVFGRSPKDYQAILNATHSSEFLVNAIDEFEQKDNDDEFRKFIQQTVIEQGLGLTNYTQEEVDILVNGARNEDQNLQVAIGNLTNSRSEVSWGSTDHTAVDVDIYSYSNSPILFQKILNTKDGLLGTHENTDFSVFIKSITGIDLEEVTDKIQNVTLA</sequence>
<dbReference type="PROSITE" id="PS00123">
    <property type="entry name" value="ALKALINE_PHOSPHATASE"/>
    <property type="match status" value="1"/>
</dbReference>
<feature type="signal peptide" evidence="12">
    <location>
        <begin position="1"/>
        <end position="29"/>
    </location>
</feature>
<feature type="binding site" evidence="9">
    <location>
        <position position="298"/>
    </location>
    <ligand>
        <name>Zn(2+)</name>
        <dbReference type="ChEBI" id="CHEBI:29105"/>
        <label>2</label>
    </ligand>
</feature>
<feature type="chain" id="PRO_5002655511" description="Alkaline phosphatase" evidence="12">
    <location>
        <begin position="30"/>
        <end position="501"/>
    </location>
</feature>
<dbReference type="GeneID" id="4838241"/>
<dbReference type="GO" id="GO:0046872">
    <property type="term" value="F:metal ion binding"/>
    <property type="evidence" value="ECO:0007669"/>
    <property type="project" value="UniProtKB-KW"/>
</dbReference>
<comment type="cofactor">
    <cofactor evidence="9">
        <name>Zn(2+)</name>
        <dbReference type="ChEBI" id="CHEBI:29105"/>
    </cofactor>
    <text evidence="9">Binds 2 Zn(2+) ions.</text>
</comment>
<evidence type="ECO:0000256" key="4">
    <source>
        <dbReference type="ARBA" id="ARBA00022723"/>
    </source>
</evidence>
<reference evidence="13 14" key="1">
    <citation type="journal article" date="2007" name="Nat. Biotechnol.">
        <title>Genome sequence of the lignocellulose-bioconverting and xylose-fermenting yeast Pichia stipitis.</title>
        <authorList>
            <person name="Jeffries T.W."/>
            <person name="Grigoriev I.V."/>
            <person name="Grimwood J."/>
            <person name="Laplaza J.M."/>
            <person name="Aerts A."/>
            <person name="Salamov A."/>
            <person name="Schmutz J."/>
            <person name="Lindquist E."/>
            <person name="Dehal P."/>
            <person name="Shapiro H."/>
            <person name="Jin Y.S."/>
            <person name="Passoth V."/>
            <person name="Richardson P.M."/>
        </authorList>
    </citation>
    <scope>NUCLEOTIDE SEQUENCE [LARGE SCALE GENOMIC DNA]</scope>
    <source>
        <strain evidence="14">ATCC 58785 / CBS 6054 / NBRC 10063 / NRRL Y-11545</strain>
    </source>
</reference>
<feature type="binding site" evidence="9">
    <location>
        <position position="294"/>
    </location>
    <ligand>
        <name>Zn(2+)</name>
        <dbReference type="ChEBI" id="CHEBI:29105"/>
        <label>2</label>
    </ligand>
</feature>
<keyword evidence="5 11" id="KW-0378">Hydrolase</keyword>
<accession>A3LRY4</accession>
<keyword evidence="3" id="KW-0597">Phosphoprotein</keyword>
<dbReference type="RefSeq" id="XP_001383844.1">
    <property type="nucleotide sequence ID" value="XM_001383807.1"/>
</dbReference>
<keyword evidence="4 9" id="KW-0479">Metal-binding</keyword>
<dbReference type="PRINTS" id="PR00113">
    <property type="entry name" value="ALKPHPHTASE"/>
</dbReference>
<dbReference type="InParanoid" id="A3LRY4"/>
<feature type="binding site" evidence="9">
    <location>
        <position position="440"/>
    </location>
    <ligand>
        <name>Zn(2+)</name>
        <dbReference type="ChEBI" id="CHEBI:29105"/>
        <label>2</label>
    </ligand>
</feature>
<feature type="binding site" evidence="9">
    <location>
        <position position="337"/>
    </location>
    <ligand>
        <name>Zn(2+)</name>
        <dbReference type="ChEBI" id="CHEBI:29105"/>
        <label>2</label>
    </ligand>
</feature>
<dbReference type="SUPFAM" id="SSF53649">
    <property type="entry name" value="Alkaline phosphatase-like"/>
    <property type="match status" value="1"/>
</dbReference>
<evidence type="ECO:0000256" key="1">
    <source>
        <dbReference type="ARBA" id="ARBA00005984"/>
    </source>
</evidence>
<feature type="binding site" evidence="9">
    <location>
        <position position="289"/>
    </location>
    <ligand>
        <name>Mg(2+)</name>
        <dbReference type="ChEBI" id="CHEBI:18420"/>
    </ligand>
</feature>
<dbReference type="eggNOG" id="KOG4126">
    <property type="taxonomic scope" value="Eukaryota"/>
</dbReference>
<dbReference type="SMART" id="SM00098">
    <property type="entry name" value="alkPPc"/>
    <property type="match status" value="1"/>
</dbReference>
<evidence type="ECO:0000256" key="9">
    <source>
        <dbReference type="PIRSR" id="PIRSR601952-2"/>
    </source>
</evidence>
<evidence type="ECO:0000256" key="3">
    <source>
        <dbReference type="ARBA" id="ARBA00022553"/>
    </source>
</evidence>
<dbReference type="Proteomes" id="UP000002258">
    <property type="component" value="Chromosome 3"/>
</dbReference>
<dbReference type="KEGG" id="pic:PICST_43722"/>
<feature type="binding site" evidence="9">
    <location>
        <position position="48"/>
    </location>
    <ligand>
        <name>Zn(2+)</name>
        <dbReference type="ChEBI" id="CHEBI:29105"/>
        <label>2</label>
    </ligand>
</feature>
<dbReference type="InterPro" id="IPR001952">
    <property type="entry name" value="Alkaline_phosphatase"/>
</dbReference>